<dbReference type="NCBIfam" id="TIGR01494">
    <property type="entry name" value="ATPase_P-type"/>
    <property type="match status" value="1"/>
</dbReference>
<dbReference type="InterPro" id="IPR023298">
    <property type="entry name" value="ATPase_P-typ_TM_dom_sf"/>
</dbReference>
<organism evidence="14 15">
    <name type="scientific">Polypterus senegalus</name>
    <name type="common">Senegal bichir</name>
    <dbReference type="NCBI Taxonomy" id="55291"/>
    <lineage>
        <taxon>Eukaryota</taxon>
        <taxon>Metazoa</taxon>
        <taxon>Chordata</taxon>
        <taxon>Craniata</taxon>
        <taxon>Vertebrata</taxon>
        <taxon>Euteleostomi</taxon>
        <taxon>Actinopterygii</taxon>
        <taxon>Polypteriformes</taxon>
        <taxon>Polypteridae</taxon>
        <taxon>Polypterus</taxon>
    </lineage>
</organism>
<dbReference type="Gene3D" id="3.40.50.1000">
    <property type="entry name" value="HAD superfamily/HAD-like"/>
    <property type="match status" value="1"/>
</dbReference>
<protein>
    <submittedName>
        <fullName evidence="14">ZZEF1 protein</fullName>
    </submittedName>
</protein>
<comment type="catalytic activity">
    <reaction evidence="10">
        <text>Ca(2+)(in) + ATP + H2O = Ca(2+)(out) + ADP + phosphate + H(+)</text>
        <dbReference type="Rhea" id="RHEA:18105"/>
        <dbReference type="ChEBI" id="CHEBI:15377"/>
        <dbReference type="ChEBI" id="CHEBI:15378"/>
        <dbReference type="ChEBI" id="CHEBI:29108"/>
        <dbReference type="ChEBI" id="CHEBI:30616"/>
        <dbReference type="ChEBI" id="CHEBI:43474"/>
        <dbReference type="ChEBI" id="CHEBI:456216"/>
        <dbReference type="EC" id="7.2.2.10"/>
    </reaction>
    <physiologicalReaction direction="left-to-right" evidence="10">
        <dbReference type="Rhea" id="RHEA:18106"/>
    </physiologicalReaction>
</comment>
<evidence type="ECO:0000256" key="11">
    <source>
        <dbReference type="SAM" id="MobiDB-lite"/>
    </source>
</evidence>
<keyword evidence="2" id="KW-0597">Phosphoprotein</keyword>
<keyword evidence="9 12" id="KW-0472">Membrane</keyword>
<evidence type="ECO:0000256" key="2">
    <source>
        <dbReference type="ARBA" id="ARBA00022553"/>
    </source>
</evidence>
<dbReference type="GO" id="GO:0016020">
    <property type="term" value="C:membrane"/>
    <property type="evidence" value="ECO:0007669"/>
    <property type="project" value="InterPro"/>
</dbReference>
<dbReference type="InterPro" id="IPR018303">
    <property type="entry name" value="ATPase_P-typ_P_site"/>
</dbReference>
<accession>A0A8X7X0S9</accession>
<feature type="non-terminal residue" evidence="14">
    <location>
        <position position="1"/>
    </location>
</feature>
<feature type="transmembrane region" description="Helical" evidence="12">
    <location>
        <begin position="2207"/>
        <end position="2236"/>
    </location>
</feature>
<dbReference type="PANTHER" id="PTHR22772:SF4">
    <property type="entry name" value="ZINC FINGER ZZ-TYPE AND EF-HAND DOMAIN-CONTAINING PROTEIN 1"/>
    <property type="match status" value="1"/>
</dbReference>
<dbReference type="PROSITE" id="PS00154">
    <property type="entry name" value="ATPASE_E1_E2"/>
    <property type="match status" value="1"/>
</dbReference>
<evidence type="ECO:0000256" key="7">
    <source>
        <dbReference type="ARBA" id="ARBA00022967"/>
    </source>
</evidence>
<sequence length="2322" mass="260809">MYTAHKEHIAAENHLAFLATGEPWMFTWSLGEARLAVYVRRLWGKVVEVGGGAPEACGNMLPLQLQACDVKGKEEKSGPENMLVEGSGDGFLTETGRTRATIIFSTGNAMYFQVTQIKIKVRKGAIGAKCGLVFTYNDETDRFDAEKHFRRFKKYDTWNYKEYCEFAKSKRGSQVLDVSEDDPVGWFELEDDWNNVEIKLRQCRITKNLQEDSGLKHKQLLDFSDLNLKLFWDFYNKLQKNLGEEAMESQVLLLQLLQNCFPVLSSSGQSSQSQDSSKIAVPEQLKAVHDLYSHLCEIVDESEGDKYVPKSVKKEAKNVILNGAAVFFPDRQTRTDHLNQDPSGLLLLPPKNATADFDTSPVLTVMDTLLLVAVRKCEMMMVRTCNDSGKVLFSLFWSLQGSLLSWIFLQLKGGEFVIKALARDILVKYVEHFVSNTHKTFASFLSKHHGEEIMDKLSASVLAMATRQLKDMDCCQQSQQPIVLRTWNMESSHNYENNLHETTVFVCPGATSFEIEFDERCETEKRYDYLEFTDAKGGKVRYDMKVGTEKWPKEEIVGTDEFMQFLVGFAKWDTFQVVVDSRTALMNSLMLACKKQPSRNETVTGSKVDQAVNAIFVSMVYHTPALYTSLRNYADACIEKSLLLLKFNPSGSLKQNVFCDVTNKPLNPKADKNGTVQAAGDTSSPILKPDAQSTPNFSSLGNFSFAPDQQSKALSEHVEINSTLNCQAVLQDCNQTESAISKELAESNTPQQEHPLPSSVPVRRASYSKGRLRLLSYRSMEETRTVSSVKEKYVMLKYVLDFMKDPLVFQKNVLQVLSLKKEQAECVSEVLKTVYRCLNSLGRPVLFQAPCILFLQEFLACQKDFTSLFGHLAGCGQVLQKEVHQSYCQLVVFLVNSVQNFSDLNDNQWTEEDEIADYERNSDWMDECQDGMFERCHLPTHRITVYPMVTIRISDRHRLIQPYIHNYSWLLFSALALYTSDLASEEEVDDERLNSESLSSAKLLQSRSTGLIADCLLKGQNGKGFRPSALLSLLSPMASVPEGADPNIPEMEVHSEHCVSDLSPVSSIIDSAIKEATVLKEPVLSISKECEISGKINSLNAVLSEDTLNPVNNDKMPPLPHVDSQCEKGAKEELSQSHNLPSEQFDRSAKTPVQEQVFAECSRERILGLLAAMLPPVKPGFTISVTSLKKVLPLLFRVVVSNVGCLNETYHLTLGLLGQLLLRITPVDSDAAVTEALAEKCWLLTLGEDGLKTIQLLFCLGAVCLDSRIGLDWACSVADILRDLNTCPQWSNVIAAFTKYCMKQLPFHLKRTNLFTLLVLVGFPEVLCMGTHSVFLDNANEHHDVIILKHFTEKNRAAVVDVKTRKRRTVKDYQLITPHDHAIDDSCSVQSASAQLIHHLQHFIFIINYFLEANVDNSQMDAVEASWVLSLALKGLYNTIKKHGVLEAQEAILQSGLIKLLVRKCRKGTGFSKMWLLRDLEILSIMLYSSKKEIHLITEATDTDNEEKEVDKELESDHSSIYTDDLEQNKLDPLDGLDEETKICFQITHDALNAPLHILRAMYELQMKRTDSFFIEVQKRFDGDVITTDETIRKLAQKWQPRKRSRSEERNTKAVDTDMIVIPCVSKPNRCEKAAEETNLVTQKLITNVDSDLQLSYAKQRRTKSSALLHKELEARSNKSVRQYLFKINEAISTLYARHVLASLLAEWPNGMVVTEEILELSGSSHMAYILDMLMQLEEKQQWEKILQKVLQGSSENMLASLSLTACQFMEEPGMAVQVRESKHPYDNNTTYEDKVHIPGAIYLSIKFDSRCCTEDGCDELLMASSSDFVQDLHSFSGSPQKWTDFEIPGDTLYFRFVSDMSNTEWGYKFTVTGGHRGRFQTGFEILKLMLSDERSLQNLPLADIWEWQVGVACRQTGSQRLRAIHLLLKILTCGSKSCCDLSLLKPLWQLFTQMENTICQDSATISVLLPLDRALTELFYIAEIRAMVLALFEEGEESTTAFVEPIVILLILIANAVIGVWQERNAENAIEALKEYEPEMGKVFRMDRKAVQRIKAKDIVPGDIVEVAVGDKVPADIRITSIKSTTLRVDQSILTGESVSVIKHTDPVPDPRAVNQDKKNMLFSGTNIAAGKAIGVVVATGVSTEIGKIRNQMASTEQEKTPLQQKLDEFGEQLSKVISLICVAVWVINIGHFNDPVHGGSWIRGAIYYFKIAVALAVAAIPEGLPAVITTCLALGTRRMAKKNAIVRSLPSVETLGCTSIICSDKTGTLTTNQMSVCRTRSFKFGVIGNGEIQTSHTGFKAERIRPSSPDPKRMIYMLSV</sequence>
<dbReference type="SUPFAM" id="SSF81653">
    <property type="entry name" value="Calcium ATPase, transduction domain A"/>
    <property type="match status" value="1"/>
</dbReference>
<feature type="transmembrane region" description="Helical" evidence="12">
    <location>
        <begin position="2003"/>
        <end position="2022"/>
    </location>
</feature>
<keyword evidence="4" id="KW-0547">Nucleotide-binding</keyword>
<dbReference type="GO" id="GO:0012505">
    <property type="term" value="C:endomembrane system"/>
    <property type="evidence" value="ECO:0007669"/>
    <property type="project" value="UniProtKB-SubCell"/>
</dbReference>
<dbReference type="InterPro" id="IPR023299">
    <property type="entry name" value="ATPase_P-typ_cyto_dom_N"/>
</dbReference>
<dbReference type="EMBL" id="JAATIS010005477">
    <property type="protein sequence ID" value="KAG2459405.1"/>
    <property type="molecule type" value="Genomic_DNA"/>
</dbReference>
<keyword evidence="15" id="KW-1185">Reference proteome</keyword>
<dbReference type="InterPro" id="IPR001757">
    <property type="entry name" value="P_typ_ATPase"/>
</dbReference>
<feature type="region of interest" description="Disordered" evidence="11">
    <location>
        <begin position="1111"/>
        <end position="1148"/>
    </location>
</feature>
<comment type="caution">
    <text evidence="14">The sequence shown here is derived from an EMBL/GenBank/DDBJ whole genome shotgun (WGS) entry which is preliminary data.</text>
</comment>
<evidence type="ECO:0000259" key="13">
    <source>
        <dbReference type="Pfam" id="PF00122"/>
    </source>
</evidence>
<evidence type="ECO:0000256" key="12">
    <source>
        <dbReference type="SAM" id="Phobius"/>
    </source>
</evidence>
<feature type="compositionally biased region" description="Polar residues" evidence="11">
    <location>
        <begin position="674"/>
        <end position="691"/>
    </location>
</feature>
<feature type="domain" description="P-type ATPase A" evidence="13">
    <location>
        <begin position="2039"/>
        <end position="2154"/>
    </location>
</feature>
<keyword evidence="5" id="KW-0067">ATP-binding</keyword>
<dbReference type="GO" id="GO:0005524">
    <property type="term" value="F:ATP binding"/>
    <property type="evidence" value="ECO:0007669"/>
    <property type="project" value="UniProtKB-KW"/>
</dbReference>
<dbReference type="PANTHER" id="PTHR22772">
    <property type="entry name" value="NOVEL ZZ TYPE ZINC FINGER DOMAIN CONTAINING PROTEIN"/>
    <property type="match status" value="1"/>
</dbReference>
<dbReference type="GO" id="GO:0016887">
    <property type="term" value="F:ATP hydrolysis activity"/>
    <property type="evidence" value="ECO:0007669"/>
    <property type="project" value="InterPro"/>
</dbReference>
<dbReference type="FunFam" id="1.20.1110.10:FF:000065">
    <property type="entry name" value="Sarcoplasmic/endoplasmic reticulum calcium ATPase 1"/>
    <property type="match status" value="1"/>
</dbReference>
<evidence type="ECO:0000256" key="4">
    <source>
        <dbReference type="ARBA" id="ARBA00022741"/>
    </source>
</evidence>
<keyword evidence="3 12" id="KW-0812">Transmembrane</keyword>
<evidence type="ECO:0000256" key="10">
    <source>
        <dbReference type="ARBA" id="ARBA00047282"/>
    </source>
</evidence>
<dbReference type="Proteomes" id="UP000886611">
    <property type="component" value="Unassembled WGS sequence"/>
</dbReference>
<feature type="compositionally biased region" description="Basic and acidic residues" evidence="11">
    <location>
        <begin position="1124"/>
        <end position="1135"/>
    </location>
</feature>
<keyword evidence="8 12" id="KW-1133">Transmembrane helix</keyword>
<dbReference type="InterPro" id="IPR040099">
    <property type="entry name" value="ZZEF1"/>
</dbReference>
<dbReference type="Gene3D" id="1.20.1110.10">
    <property type="entry name" value="Calcium-transporting ATPase, transmembrane domain"/>
    <property type="match status" value="1"/>
</dbReference>
<feature type="non-terminal residue" evidence="14">
    <location>
        <position position="2322"/>
    </location>
</feature>
<dbReference type="InterPro" id="IPR008250">
    <property type="entry name" value="ATPase_P-typ_transduc_dom_A_sf"/>
</dbReference>
<evidence type="ECO:0000313" key="15">
    <source>
        <dbReference type="Proteomes" id="UP000886611"/>
    </source>
</evidence>
<dbReference type="Gene3D" id="2.70.150.10">
    <property type="entry name" value="Calcium-transporting ATPase, cytoplasmic transduction domain A"/>
    <property type="match status" value="1"/>
</dbReference>
<evidence type="ECO:0000256" key="1">
    <source>
        <dbReference type="ARBA" id="ARBA00004127"/>
    </source>
</evidence>
<dbReference type="FunFam" id="2.70.150.10:FF:000160">
    <property type="entry name" value="Sarcoplasmic/endoplasmic reticulum calcium ATPase 1"/>
    <property type="match status" value="1"/>
</dbReference>
<evidence type="ECO:0000313" key="14">
    <source>
        <dbReference type="EMBL" id="KAG2459405.1"/>
    </source>
</evidence>
<dbReference type="Pfam" id="PF00122">
    <property type="entry name" value="E1-E2_ATPase"/>
    <property type="match status" value="1"/>
</dbReference>
<evidence type="ECO:0000256" key="6">
    <source>
        <dbReference type="ARBA" id="ARBA00022842"/>
    </source>
</evidence>
<dbReference type="SUPFAM" id="SSF81665">
    <property type="entry name" value="Calcium ATPase, transmembrane domain M"/>
    <property type="match status" value="1"/>
</dbReference>
<evidence type="ECO:0000256" key="3">
    <source>
        <dbReference type="ARBA" id="ARBA00022692"/>
    </source>
</evidence>
<dbReference type="GO" id="GO:0005388">
    <property type="term" value="F:P-type calcium transporter activity"/>
    <property type="evidence" value="ECO:0007669"/>
    <property type="project" value="UniProtKB-EC"/>
</dbReference>
<proteinExistence type="predicted"/>
<evidence type="ECO:0000256" key="9">
    <source>
        <dbReference type="ARBA" id="ARBA00023136"/>
    </source>
</evidence>
<dbReference type="InterPro" id="IPR059000">
    <property type="entry name" value="ATPase_P-type_domA"/>
</dbReference>
<dbReference type="PRINTS" id="PR00119">
    <property type="entry name" value="CATATPASE"/>
</dbReference>
<gene>
    <name evidence="14" type="primary">Zzef1_1</name>
    <name evidence="14" type="ORF">GTO96_0019482</name>
</gene>
<dbReference type="InterPro" id="IPR023214">
    <property type="entry name" value="HAD_sf"/>
</dbReference>
<reference evidence="14 15" key="1">
    <citation type="journal article" date="2021" name="Cell">
        <title>Tracing the genetic footprints of vertebrate landing in non-teleost ray-finned fishes.</title>
        <authorList>
            <person name="Bi X."/>
            <person name="Wang K."/>
            <person name="Yang L."/>
            <person name="Pan H."/>
            <person name="Jiang H."/>
            <person name="Wei Q."/>
            <person name="Fang M."/>
            <person name="Yu H."/>
            <person name="Zhu C."/>
            <person name="Cai Y."/>
            <person name="He Y."/>
            <person name="Gan X."/>
            <person name="Zeng H."/>
            <person name="Yu D."/>
            <person name="Zhu Y."/>
            <person name="Jiang H."/>
            <person name="Qiu Q."/>
            <person name="Yang H."/>
            <person name="Zhang Y.E."/>
            <person name="Wang W."/>
            <person name="Zhu M."/>
            <person name="He S."/>
            <person name="Zhang G."/>
        </authorList>
    </citation>
    <scope>NUCLEOTIDE SEQUENCE [LARGE SCALE GENOMIC DNA]</scope>
    <source>
        <strain evidence="14">Bchr_013</strain>
    </source>
</reference>
<dbReference type="Gene3D" id="3.40.1110.10">
    <property type="entry name" value="Calcium-transporting ATPase, cytoplasmic domain N"/>
    <property type="match status" value="1"/>
</dbReference>
<keyword evidence="7" id="KW-1278">Translocase</keyword>
<evidence type="ECO:0000256" key="8">
    <source>
        <dbReference type="ARBA" id="ARBA00022989"/>
    </source>
</evidence>
<evidence type="ECO:0000256" key="5">
    <source>
        <dbReference type="ARBA" id="ARBA00022840"/>
    </source>
</evidence>
<comment type="subcellular location">
    <subcellularLocation>
        <location evidence="1">Endomembrane system</location>
        <topology evidence="1">Multi-pass membrane protein</topology>
    </subcellularLocation>
</comment>
<feature type="region of interest" description="Disordered" evidence="11">
    <location>
        <begin position="669"/>
        <end position="691"/>
    </location>
</feature>
<name>A0A8X7X0S9_POLSE</name>
<keyword evidence="6" id="KW-0460">Magnesium</keyword>
<feature type="transmembrane region" description="Helical" evidence="12">
    <location>
        <begin position="2175"/>
        <end position="2195"/>
    </location>
</feature>